<dbReference type="STRING" id="40335.Ltuc_0083"/>
<keyword evidence="4" id="KW-1185">Reference proteome</keyword>
<proteinExistence type="predicted"/>
<dbReference type="Pfam" id="PF00884">
    <property type="entry name" value="Sulfatase"/>
    <property type="match status" value="1"/>
</dbReference>
<feature type="domain" description="Sulfatase N-terminal" evidence="2">
    <location>
        <begin position="201"/>
        <end position="425"/>
    </location>
</feature>
<evidence type="ECO:0000313" key="4">
    <source>
        <dbReference type="Proteomes" id="UP000054693"/>
    </source>
</evidence>
<dbReference type="InterPro" id="IPR000917">
    <property type="entry name" value="Sulfatase_N"/>
</dbReference>
<dbReference type="Proteomes" id="UP000054693">
    <property type="component" value="Unassembled WGS sequence"/>
</dbReference>
<dbReference type="RefSeq" id="WP_058519398.1">
    <property type="nucleotide sequence ID" value="NZ_CAAAIP010000005.1"/>
</dbReference>
<feature type="transmembrane region" description="Helical" evidence="1">
    <location>
        <begin position="9"/>
        <end position="27"/>
    </location>
</feature>
<keyword evidence="1" id="KW-0812">Transmembrane</keyword>
<gene>
    <name evidence="3" type="ORF">Ltuc_0083</name>
</gene>
<dbReference type="Gene3D" id="3.40.720.10">
    <property type="entry name" value="Alkaline Phosphatase, subunit A"/>
    <property type="match status" value="1"/>
</dbReference>
<dbReference type="EMBL" id="LNZA01000001">
    <property type="protein sequence ID" value="KTD72236.1"/>
    <property type="molecule type" value="Genomic_DNA"/>
</dbReference>
<comment type="caution">
    <text evidence="3">The sequence shown here is derived from an EMBL/GenBank/DDBJ whole genome shotgun (WGS) entry which is preliminary data.</text>
</comment>
<evidence type="ECO:0000259" key="2">
    <source>
        <dbReference type="Pfam" id="PF00884"/>
    </source>
</evidence>
<feature type="transmembrane region" description="Helical" evidence="1">
    <location>
        <begin position="93"/>
        <end position="111"/>
    </location>
</feature>
<dbReference type="AlphaFoldDB" id="A0A0W0ZSQ2"/>
<keyword evidence="1" id="KW-1133">Transmembrane helix</keyword>
<dbReference type="InterPro" id="IPR017850">
    <property type="entry name" value="Alkaline_phosphatase_core_sf"/>
</dbReference>
<keyword evidence="1" id="KW-0472">Membrane</keyword>
<dbReference type="OrthoDB" id="681113at2"/>
<accession>A0A0W0ZSQ2</accession>
<feature type="transmembrane region" description="Helical" evidence="1">
    <location>
        <begin position="39"/>
        <end position="59"/>
    </location>
</feature>
<feature type="transmembrane region" description="Helical" evidence="1">
    <location>
        <begin position="118"/>
        <end position="139"/>
    </location>
</feature>
<feature type="transmembrane region" description="Helical" evidence="1">
    <location>
        <begin position="66"/>
        <end position="87"/>
    </location>
</feature>
<evidence type="ECO:0000313" key="3">
    <source>
        <dbReference type="EMBL" id="KTD72236.1"/>
    </source>
</evidence>
<dbReference type="SUPFAM" id="SSF53649">
    <property type="entry name" value="Alkaline phosphatase-like"/>
    <property type="match status" value="1"/>
</dbReference>
<reference evidence="3 4" key="1">
    <citation type="submission" date="2015-11" db="EMBL/GenBank/DDBJ databases">
        <title>Genomic analysis of 38 Legionella species identifies large and diverse effector repertoires.</title>
        <authorList>
            <person name="Burstein D."/>
            <person name="Amaro F."/>
            <person name="Zusman T."/>
            <person name="Lifshitz Z."/>
            <person name="Cohen O."/>
            <person name="Gilbert J.A."/>
            <person name="Pupko T."/>
            <person name="Shuman H.A."/>
            <person name="Segal G."/>
        </authorList>
    </citation>
    <scope>NUCLEOTIDE SEQUENCE [LARGE SCALE GENOMIC DNA]</scope>
    <source>
        <strain evidence="3 4">ATCC 49180</strain>
    </source>
</reference>
<organism evidence="3 4">
    <name type="scientific">Legionella tucsonensis</name>
    <dbReference type="NCBI Taxonomy" id="40335"/>
    <lineage>
        <taxon>Bacteria</taxon>
        <taxon>Pseudomonadati</taxon>
        <taxon>Pseudomonadota</taxon>
        <taxon>Gammaproteobacteria</taxon>
        <taxon>Legionellales</taxon>
        <taxon>Legionellaceae</taxon>
        <taxon>Legionella</taxon>
    </lineage>
</organism>
<dbReference type="PATRIC" id="fig|40335.7.peg.85"/>
<name>A0A0W0ZSQ2_9GAMM</name>
<protein>
    <recommendedName>
        <fullName evidence="2">Sulfatase N-terminal domain-containing protein</fullName>
    </recommendedName>
</protein>
<sequence length="524" mass="60083">MLHRLKKNWRYLFVTPLFFTALCSAFIRHNGINITNPEVLLSYLLLVLLGLIPGVLMALGGTLLRLITVSGVLVLFLLSQIKVLPILPLGLKYRYIVPLFLIGLTALLYCIREKLDKVLLIMFSVFWIGAFFTAQSPLLSVTKFQTAPQKSNSKLPPYIEVVLDEQIGIQAGSILEKDTHYFSKDLINDYVRKGFAVYGYAYSRDFQTLSSFASFLNFKPLAELDNYIMTKEGKNAITRNKLFETLSKQGYEINVLQSTFVNLCEQTERINLKKCSTYNYSAPIPYPIVNIKEKSLDIISNIFSVVPLFEKFSNKLFSLIFHDSKKRTIIEASTATYRTFPEVLKLANEVEKGNAYFIHLLMPHYPYVFGAHCEYLGDRGKSVTTYLEQVKCTHKMMAEFLQTLAKNPAAQDSTIVIHGDHGLRMPKPSAKKRYYFTADNLIKTYNTFFAVKSPFEEANYNNIQLPIDYLLRNIVTRQKNSFSYDPGMQFVYLRSDKHTDKPFDRGIALMPQSEMKKKSEHKKS</sequence>
<evidence type="ECO:0000256" key="1">
    <source>
        <dbReference type="SAM" id="Phobius"/>
    </source>
</evidence>